<name>A0ABS7B2P7_9ACTN</name>
<evidence type="ECO:0000313" key="2">
    <source>
        <dbReference type="Proteomes" id="UP001519863"/>
    </source>
</evidence>
<protein>
    <submittedName>
        <fullName evidence="1">Tetratricopeptide repeat protein</fullName>
    </submittedName>
</protein>
<accession>A0ABS7B2P7</accession>
<reference evidence="1 2" key="1">
    <citation type="journal article" date="2013" name="Antonie Van Leeuwenhoek">
        <title>Actinoplanes hulinensis sp. nov., a novel actinomycete isolated from soybean root (Glycine max (L.) Merr).</title>
        <authorList>
            <person name="Shen Y."/>
            <person name="Liu C."/>
            <person name="Wang X."/>
            <person name="Zhao J."/>
            <person name="Jia F."/>
            <person name="Zhang Y."/>
            <person name="Wang L."/>
            <person name="Yang D."/>
            <person name="Xiang W."/>
        </authorList>
    </citation>
    <scope>NUCLEOTIDE SEQUENCE [LARGE SCALE GENOMIC DNA]</scope>
    <source>
        <strain evidence="1 2">NEAU-M9</strain>
    </source>
</reference>
<dbReference type="SUPFAM" id="SSF48452">
    <property type="entry name" value="TPR-like"/>
    <property type="match status" value="1"/>
</dbReference>
<keyword evidence="2" id="KW-1185">Reference proteome</keyword>
<comment type="caution">
    <text evidence="1">The sequence shown here is derived from an EMBL/GenBank/DDBJ whole genome shotgun (WGS) entry which is preliminary data.</text>
</comment>
<dbReference type="InterPro" id="IPR011990">
    <property type="entry name" value="TPR-like_helical_dom_sf"/>
</dbReference>
<dbReference type="RefSeq" id="WP_220144406.1">
    <property type="nucleotide sequence ID" value="NZ_JAHXZI010000007.1"/>
</dbReference>
<evidence type="ECO:0000313" key="1">
    <source>
        <dbReference type="EMBL" id="MBW6434931.1"/>
    </source>
</evidence>
<dbReference type="Gene3D" id="1.25.40.10">
    <property type="entry name" value="Tetratricopeptide repeat domain"/>
    <property type="match status" value="1"/>
</dbReference>
<organism evidence="1 2">
    <name type="scientific">Actinoplanes hulinensis</name>
    <dbReference type="NCBI Taxonomy" id="1144547"/>
    <lineage>
        <taxon>Bacteria</taxon>
        <taxon>Bacillati</taxon>
        <taxon>Actinomycetota</taxon>
        <taxon>Actinomycetes</taxon>
        <taxon>Micromonosporales</taxon>
        <taxon>Micromonosporaceae</taxon>
        <taxon>Actinoplanes</taxon>
    </lineage>
</organism>
<gene>
    <name evidence="1" type="ORF">KZ829_14405</name>
</gene>
<sequence length="82" mass="9106">MTTTPAPVDIAFSLLREGRFGDADNVMAREVQVATDEYGHGSPQWASAQCDLGNVLLNADQLARAVECFRQAAFRHRITDRR</sequence>
<proteinExistence type="predicted"/>
<dbReference type="Proteomes" id="UP001519863">
    <property type="component" value="Unassembled WGS sequence"/>
</dbReference>
<dbReference type="EMBL" id="JAHXZI010000007">
    <property type="protein sequence ID" value="MBW6434931.1"/>
    <property type="molecule type" value="Genomic_DNA"/>
</dbReference>